<dbReference type="AlphaFoldDB" id="A0AAJ7U207"/>
<sequence length="612" mass="69523">MNMDQDSINTELQFQEENVIATLVEMEQDQPMGDIDGSHLKADIDIKRDGNTCSDIIKVYIFKTENGHYNSGAASGVAIDPSHVHIKQEDVGVLDSTSITTVPQEELVYMAMDGPQDQVQEISCADMTDDVYMEVIVGDDEAVTLESEPRVEEIALNEEILPVSWTSAYAEGGVDAVDSNGVLSLSSKADEVILTPTNKTDHRRQSRKKNVATRMQHTMSIIVGPNGEKIRVHPCFVCGKKFKTKGFLKKHMLNHPEDHLGRKKYQCTDCDYTTNKKANLHTHLEGHRLGHPKDRPYECDECGKQFPQPVALTNHKLTHKTKGAKMNKCRFCDYETAEPSLLSHHLQAVHSKSFPHCCPECGKRFRHPSELKKHVRIHTGEKPYACAHCEYRSTSSSNLKAHMRCRHASALPYRCEDCSAAFLTGGELQKHAAAHLGTDRVFQCQHCSHLSATAGELERHVVSVHTEDFPHKCDVCGKGFYRPSDLKRHMVAHTGKKQHHCRHCDYRSADPFSIARHILSVHTKDMAYKCKRCKNSFRQHKELKKHMRQHQAKKVYQCEYCDYNTTDASGFKRHIISIHTKEYPHRCDFCNKGFRRPSEKNAHVIKQHKGQV</sequence>
<feature type="domain" description="C2H2-type" evidence="11">
    <location>
        <begin position="442"/>
        <end position="470"/>
    </location>
</feature>
<dbReference type="GeneID" id="116952472"/>
<feature type="domain" description="C2H2-type" evidence="11">
    <location>
        <begin position="471"/>
        <end position="498"/>
    </location>
</feature>
<dbReference type="Pfam" id="PF00096">
    <property type="entry name" value="zf-C2H2"/>
    <property type="match status" value="5"/>
</dbReference>
<dbReference type="PROSITE" id="PS50157">
    <property type="entry name" value="ZINC_FINGER_C2H2_2"/>
    <property type="match status" value="11"/>
</dbReference>
<keyword evidence="3" id="KW-0677">Repeat</keyword>
<evidence type="ECO:0000313" key="12">
    <source>
        <dbReference type="Proteomes" id="UP001318040"/>
    </source>
</evidence>
<dbReference type="GO" id="GO:0001228">
    <property type="term" value="F:DNA-binding transcription activator activity, RNA polymerase II-specific"/>
    <property type="evidence" value="ECO:0007669"/>
    <property type="project" value="TreeGrafter"/>
</dbReference>
<dbReference type="InterPro" id="IPR036236">
    <property type="entry name" value="Znf_C2H2_sf"/>
</dbReference>
<dbReference type="GO" id="GO:1903706">
    <property type="term" value="P:regulation of hemopoiesis"/>
    <property type="evidence" value="ECO:0007669"/>
    <property type="project" value="TreeGrafter"/>
</dbReference>
<keyword evidence="6" id="KW-0805">Transcription regulation</keyword>
<keyword evidence="2" id="KW-0479">Metal-binding</keyword>
<comment type="subcellular location">
    <subcellularLocation>
        <location evidence="1">Nucleus</location>
    </subcellularLocation>
</comment>
<feature type="domain" description="C2H2-type" evidence="11">
    <location>
        <begin position="233"/>
        <end position="264"/>
    </location>
</feature>
<feature type="domain" description="C2H2-type" evidence="11">
    <location>
        <begin position="356"/>
        <end position="383"/>
    </location>
</feature>
<evidence type="ECO:0000256" key="8">
    <source>
        <dbReference type="ARBA" id="ARBA00023163"/>
    </source>
</evidence>
<dbReference type="Pfam" id="PF13912">
    <property type="entry name" value="zf-C2H2_6"/>
    <property type="match status" value="1"/>
</dbReference>
<evidence type="ECO:0000256" key="7">
    <source>
        <dbReference type="ARBA" id="ARBA00023125"/>
    </source>
</evidence>
<dbReference type="PANTHER" id="PTHR24393">
    <property type="entry name" value="ZINC FINGER PROTEIN"/>
    <property type="match status" value="1"/>
</dbReference>
<name>A0AAJ7U207_PETMA</name>
<keyword evidence="5" id="KW-0862">Zinc</keyword>
<dbReference type="RefSeq" id="XP_032827744.1">
    <property type="nucleotide sequence ID" value="XM_032971853.1"/>
</dbReference>
<dbReference type="PROSITE" id="PS00028">
    <property type="entry name" value="ZINC_FINGER_C2H2_1"/>
    <property type="match status" value="7"/>
</dbReference>
<keyword evidence="7" id="KW-0238">DNA-binding</keyword>
<dbReference type="FunFam" id="3.30.160.60:FF:000209">
    <property type="entry name" value="Zinc finger protein 711"/>
    <property type="match status" value="2"/>
</dbReference>
<dbReference type="Gene3D" id="3.30.160.60">
    <property type="entry name" value="Classic Zinc Finger"/>
    <property type="match status" value="8"/>
</dbReference>
<evidence type="ECO:0000256" key="5">
    <source>
        <dbReference type="ARBA" id="ARBA00022833"/>
    </source>
</evidence>
<dbReference type="GO" id="GO:0005694">
    <property type="term" value="C:chromosome"/>
    <property type="evidence" value="ECO:0007669"/>
    <property type="project" value="UniProtKB-ARBA"/>
</dbReference>
<feature type="domain" description="C2H2-type" evidence="11">
    <location>
        <begin position="413"/>
        <end position="440"/>
    </location>
</feature>
<keyword evidence="8" id="KW-0804">Transcription</keyword>
<dbReference type="Proteomes" id="UP001318040">
    <property type="component" value="Chromosome 47"/>
</dbReference>
<dbReference type="CTD" id="7543"/>
<reference evidence="13" key="1">
    <citation type="submission" date="2025-08" db="UniProtKB">
        <authorList>
            <consortium name="RefSeq"/>
        </authorList>
    </citation>
    <scope>IDENTIFICATION</scope>
    <source>
        <tissue evidence="13">Sperm</tissue>
    </source>
</reference>
<dbReference type="SMART" id="SM00355">
    <property type="entry name" value="ZnF_C2H2"/>
    <property type="match status" value="13"/>
</dbReference>
<evidence type="ECO:0000256" key="1">
    <source>
        <dbReference type="ARBA" id="ARBA00004123"/>
    </source>
</evidence>
<organism evidence="12 13">
    <name type="scientific">Petromyzon marinus</name>
    <name type="common">Sea lamprey</name>
    <dbReference type="NCBI Taxonomy" id="7757"/>
    <lineage>
        <taxon>Eukaryota</taxon>
        <taxon>Metazoa</taxon>
        <taxon>Chordata</taxon>
        <taxon>Craniata</taxon>
        <taxon>Vertebrata</taxon>
        <taxon>Cyclostomata</taxon>
        <taxon>Hyperoartia</taxon>
        <taxon>Petromyzontiformes</taxon>
        <taxon>Petromyzontidae</taxon>
        <taxon>Petromyzon</taxon>
    </lineage>
</organism>
<dbReference type="KEGG" id="pmrn:116952472"/>
<dbReference type="GO" id="GO:0000978">
    <property type="term" value="F:RNA polymerase II cis-regulatory region sequence-specific DNA binding"/>
    <property type="evidence" value="ECO:0007669"/>
    <property type="project" value="TreeGrafter"/>
</dbReference>
<feature type="domain" description="C2H2-type" evidence="11">
    <location>
        <begin position="297"/>
        <end position="324"/>
    </location>
</feature>
<evidence type="ECO:0000256" key="9">
    <source>
        <dbReference type="ARBA" id="ARBA00023242"/>
    </source>
</evidence>
<dbReference type="Pfam" id="PF04704">
    <property type="entry name" value="Zfx_Zfy_act"/>
    <property type="match status" value="1"/>
</dbReference>
<feature type="domain" description="C2H2-type" evidence="11">
    <location>
        <begin position="585"/>
        <end position="612"/>
    </location>
</feature>
<dbReference type="SUPFAM" id="SSF57667">
    <property type="entry name" value="beta-beta-alpha zinc fingers"/>
    <property type="match status" value="7"/>
</dbReference>
<feature type="domain" description="C2H2-type" evidence="11">
    <location>
        <begin position="556"/>
        <end position="584"/>
    </location>
</feature>
<evidence type="ECO:0000259" key="11">
    <source>
        <dbReference type="PROSITE" id="PS50157"/>
    </source>
</evidence>
<feature type="domain" description="C2H2-type" evidence="11">
    <location>
        <begin position="528"/>
        <end position="555"/>
    </location>
</feature>
<gene>
    <name evidence="13" type="primary">ZFX</name>
</gene>
<dbReference type="GO" id="GO:0005634">
    <property type="term" value="C:nucleus"/>
    <property type="evidence" value="ECO:0007669"/>
    <property type="project" value="UniProtKB-SubCell"/>
</dbReference>
<keyword evidence="4 10" id="KW-0863">Zinc-finger</keyword>
<keyword evidence="12" id="KW-1185">Reference proteome</keyword>
<evidence type="ECO:0000256" key="3">
    <source>
        <dbReference type="ARBA" id="ARBA00022737"/>
    </source>
</evidence>
<dbReference type="InterPro" id="IPR006794">
    <property type="entry name" value="Transcrp_activ_Zfx/Zfy-dom"/>
</dbReference>
<evidence type="ECO:0000256" key="4">
    <source>
        <dbReference type="ARBA" id="ARBA00022771"/>
    </source>
</evidence>
<evidence type="ECO:0000256" key="6">
    <source>
        <dbReference type="ARBA" id="ARBA00023015"/>
    </source>
</evidence>
<evidence type="ECO:0000256" key="10">
    <source>
        <dbReference type="PROSITE-ProRule" id="PRU00042"/>
    </source>
</evidence>
<evidence type="ECO:0000313" key="13">
    <source>
        <dbReference type="RefSeq" id="XP_032827744.1"/>
    </source>
</evidence>
<dbReference type="FunFam" id="3.30.160.60:FF:000054">
    <property type="entry name" value="Zinc finger protein 711"/>
    <property type="match status" value="1"/>
</dbReference>
<dbReference type="InterPro" id="IPR013087">
    <property type="entry name" value="Znf_C2H2_type"/>
</dbReference>
<dbReference type="FunFam" id="3.30.160.60:FF:000016">
    <property type="entry name" value="zinc finger protein 37 homolog"/>
    <property type="match status" value="1"/>
</dbReference>
<evidence type="ECO:0000256" key="2">
    <source>
        <dbReference type="ARBA" id="ARBA00022723"/>
    </source>
</evidence>
<accession>A0AAJ7U207</accession>
<protein>
    <submittedName>
        <fullName evidence="13">Zinc finger X-chromosomal protein isoform X1</fullName>
    </submittedName>
</protein>
<dbReference type="FunFam" id="3.30.160.60:FF:001732">
    <property type="entry name" value="Zgc:162936"/>
    <property type="match status" value="1"/>
</dbReference>
<feature type="domain" description="C2H2-type" evidence="11">
    <location>
        <begin position="384"/>
        <end position="412"/>
    </location>
</feature>
<feature type="domain" description="C2H2-type" evidence="11">
    <location>
        <begin position="265"/>
        <end position="296"/>
    </location>
</feature>
<keyword evidence="9" id="KW-0539">Nucleus</keyword>
<dbReference type="GO" id="GO:0008270">
    <property type="term" value="F:zinc ion binding"/>
    <property type="evidence" value="ECO:0007669"/>
    <property type="project" value="UniProtKB-KW"/>
</dbReference>
<dbReference type="PANTHER" id="PTHR24393:SF140">
    <property type="entry name" value="ZINC FINGER Y-CHROMOSOMAL PROTEIN 1"/>
    <property type="match status" value="1"/>
</dbReference>
<proteinExistence type="predicted"/>